<accession>A0A1S1V7N6</accession>
<evidence type="ECO:0000313" key="2">
    <source>
        <dbReference type="Proteomes" id="UP000180254"/>
    </source>
</evidence>
<proteinExistence type="predicted"/>
<dbReference type="Proteomes" id="UP000180254">
    <property type="component" value="Unassembled WGS sequence"/>
</dbReference>
<keyword evidence="2" id="KW-1185">Reference proteome</keyword>
<dbReference type="EMBL" id="MKIE01000004">
    <property type="protein sequence ID" value="OHW62167.1"/>
    <property type="molecule type" value="Genomic_DNA"/>
</dbReference>
<sequence length="49" mass="5762">MRKDLDCVIIHELLKKGHTLDYALNLSPWEKAIYEASITLEYEQKEVRG</sequence>
<protein>
    <submittedName>
        <fullName evidence="1">Uncharacterized protein</fullName>
    </submittedName>
</protein>
<dbReference type="AlphaFoldDB" id="A0A1S1V7N6"/>
<organism evidence="1 2">
    <name type="scientific">Andreesenia angusta</name>
    <dbReference type="NCBI Taxonomy" id="39480"/>
    <lineage>
        <taxon>Bacteria</taxon>
        <taxon>Bacillati</taxon>
        <taxon>Bacillota</taxon>
        <taxon>Tissierellia</taxon>
        <taxon>Tissierellales</taxon>
        <taxon>Gottschalkiaceae</taxon>
        <taxon>Andreesenia</taxon>
    </lineage>
</organism>
<comment type="caution">
    <text evidence="1">The sequence shown here is derived from an EMBL/GenBank/DDBJ whole genome shotgun (WGS) entry which is preliminary data.</text>
</comment>
<name>A0A1S1V7N6_9FIRM</name>
<reference evidence="1 2" key="1">
    <citation type="submission" date="2016-09" db="EMBL/GenBank/DDBJ databases">
        <title>Genome sequence of Eubacterium angustum.</title>
        <authorList>
            <person name="Poehlein A."/>
            <person name="Daniel R."/>
        </authorList>
    </citation>
    <scope>NUCLEOTIDE SEQUENCE [LARGE SCALE GENOMIC DNA]</scope>
    <source>
        <strain evidence="1 2">DSM 1989</strain>
    </source>
</reference>
<gene>
    <name evidence="1" type="ORF">EUAN_12360</name>
</gene>
<evidence type="ECO:0000313" key="1">
    <source>
        <dbReference type="EMBL" id="OHW62167.1"/>
    </source>
</evidence>